<dbReference type="PROSITE" id="PS50088">
    <property type="entry name" value="ANK_REPEAT"/>
    <property type="match status" value="3"/>
</dbReference>
<dbReference type="PANTHER" id="PTHR24198">
    <property type="entry name" value="ANKYRIN REPEAT AND PROTEIN KINASE DOMAIN-CONTAINING PROTEIN"/>
    <property type="match status" value="1"/>
</dbReference>
<accession>A0ABR4EE25</accession>
<dbReference type="EMBL" id="JBAWTH010000064">
    <property type="protein sequence ID" value="KAL2280697.1"/>
    <property type="molecule type" value="Genomic_DNA"/>
</dbReference>
<comment type="caution">
    <text evidence="15">The sequence shown here is derived from an EMBL/GenBank/DDBJ whole genome shotgun (WGS) entry which is preliminary data.</text>
</comment>
<feature type="repeat" description="ANK" evidence="12">
    <location>
        <begin position="1468"/>
        <end position="1500"/>
    </location>
</feature>
<gene>
    <name evidence="15" type="ORF">FJTKL_12403</name>
</gene>
<evidence type="ECO:0000256" key="10">
    <source>
        <dbReference type="ARBA" id="ARBA00047899"/>
    </source>
</evidence>
<feature type="region of interest" description="Disordered" evidence="13">
    <location>
        <begin position="683"/>
        <end position="708"/>
    </location>
</feature>
<dbReference type="Pfam" id="PF00023">
    <property type="entry name" value="Ank"/>
    <property type="match status" value="1"/>
</dbReference>
<feature type="compositionally biased region" description="Acidic residues" evidence="13">
    <location>
        <begin position="683"/>
        <end position="696"/>
    </location>
</feature>
<evidence type="ECO:0000256" key="13">
    <source>
        <dbReference type="SAM" id="MobiDB-lite"/>
    </source>
</evidence>
<evidence type="ECO:0000256" key="7">
    <source>
        <dbReference type="ARBA" id="ARBA00023043"/>
    </source>
</evidence>
<name>A0ABR4EE25_9PEZI</name>
<feature type="compositionally biased region" description="Low complexity" evidence="13">
    <location>
        <begin position="649"/>
        <end position="662"/>
    </location>
</feature>
<comment type="subunit">
    <text evidence="2">Component of the EKC/KEOPS complex composed of at least BUD32, CGI121, GON7, KAE1 and PCC1; the whole complex dimerizes.</text>
</comment>
<dbReference type="SUPFAM" id="SSF56112">
    <property type="entry name" value="Protein kinase-like (PK-like)"/>
    <property type="match status" value="1"/>
</dbReference>
<dbReference type="InterPro" id="IPR000719">
    <property type="entry name" value="Prot_kinase_dom"/>
</dbReference>
<dbReference type="SMART" id="SM00248">
    <property type="entry name" value="ANK"/>
    <property type="match status" value="7"/>
</dbReference>
<comment type="function">
    <text evidence="1">Component of the EKC/KEOPS complex that is required for the formation of a threonylcarbamoyl group on adenosine at position 37 (t(6)A37) in tRNAs that read codons beginning with adenine. The complex is probably involved in the transfer of the threonylcarbamoyl moiety of threonylcarbamoyl-AMP (TC-AMP) to the N6 group of A37. BUD32 has ATPase activity in the context of the EKC/KEOPS complex and likely plays a supporting role to the catalytic subunit KAE1. The EKC/KEOPS complex also promotes both telomere uncapping and telomere elongation. The complex is required for efficient recruitment of transcriptional coactivators.</text>
</comment>
<dbReference type="EC" id="2.7.11.1" evidence="3"/>
<feature type="region of interest" description="Disordered" evidence="13">
    <location>
        <begin position="990"/>
        <end position="1037"/>
    </location>
</feature>
<proteinExistence type="predicted"/>
<feature type="compositionally biased region" description="Low complexity" evidence="13">
    <location>
        <begin position="1181"/>
        <end position="1193"/>
    </location>
</feature>
<evidence type="ECO:0000256" key="9">
    <source>
        <dbReference type="ARBA" id="ARBA00033194"/>
    </source>
</evidence>
<keyword evidence="16" id="KW-1185">Reference proteome</keyword>
<dbReference type="InterPro" id="IPR036770">
    <property type="entry name" value="Ankyrin_rpt-contain_sf"/>
</dbReference>
<evidence type="ECO:0000256" key="3">
    <source>
        <dbReference type="ARBA" id="ARBA00012513"/>
    </source>
</evidence>
<feature type="repeat" description="ANK" evidence="12">
    <location>
        <begin position="1394"/>
        <end position="1426"/>
    </location>
</feature>
<dbReference type="Pfam" id="PF00069">
    <property type="entry name" value="Pkinase"/>
    <property type="match status" value="1"/>
</dbReference>
<evidence type="ECO:0000256" key="6">
    <source>
        <dbReference type="ARBA" id="ARBA00022737"/>
    </source>
</evidence>
<evidence type="ECO:0000256" key="2">
    <source>
        <dbReference type="ARBA" id="ARBA00011534"/>
    </source>
</evidence>
<feature type="region of interest" description="Disordered" evidence="13">
    <location>
        <begin position="624"/>
        <end position="665"/>
    </location>
</feature>
<protein>
    <recommendedName>
        <fullName evidence="5">EKC/KEOPS complex subunit BUD32</fullName>
        <ecNumber evidence="3">2.7.11.1</ecNumber>
    </recommendedName>
    <alternativeName>
        <fullName evidence="8 9">Atypical Serine/threonine protein kinase BUD32</fullName>
    </alternativeName>
    <alternativeName>
        <fullName evidence="4">EKC/KEOPS complex subunit bud32</fullName>
    </alternativeName>
</protein>
<comment type="catalytic activity">
    <reaction evidence="10">
        <text>L-threonyl-[protein] + ATP = O-phospho-L-threonyl-[protein] + ADP + H(+)</text>
        <dbReference type="Rhea" id="RHEA:46608"/>
        <dbReference type="Rhea" id="RHEA-COMP:11060"/>
        <dbReference type="Rhea" id="RHEA-COMP:11605"/>
        <dbReference type="ChEBI" id="CHEBI:15378"/>
        <dbReference type="ChEBI" id="CHEBI:30013"/>
        <dbReference type="ChEBI" id="CHEBI:30616"/>
        <dbReference type="ChEBI" id="CHEBI:61977"/>
        <dbReference type="ChEBI" id="CHEBI:456216"/>
        <dbReference type="EC" id="2.7.11.1"/>
    </reaction>
</comment>
<dbReference type="InterPro" id="IPR011009">
    <property type="entry name" value="Kinase-like_dom_sf"/>
</dbReference>
<evidence type="ECO:0000313" key="15">
    <source>
        <dbReference type="EMBL" id="KAL2280697.1"/>
    </source>
</evidence>
<dbReference type="PROSITE" id="PS50297">
    <property type="entry name" value="ANK_REP_REGION"/>
    <property type="match status" value="3"/>
</dbReference>
<dbReference type="SUPFAM" id="SSF48403">
    <property type="entry name" value="Ankyrin repeat"/>
    <property type="match status" value="1"/>
</dbReference>
<organism evidence="15 16">
    <name type="scientific">Diaporthe vaccinii</name>
    <dbReference type="NCBI Taxonomy" id="105482"/>
    <lineage>
        <taxon>Eukaryota</taxon>
        <taxon>Fungi</taxon>
        <taxon>Dikarya</taxon>
        <taxon>Ascomycota</taxon>
        <taxon>Pezizomycotina</taxon>
        <taxon>Sordariomycetes</taxon>
        <taxon>Sordariomycetidae</taxon>
        <taxon>Diaporthales</taxon>
        <taxon>Diaporthaceae</taxon>
        <taxon>Diaporthe</taxon>
        <taxon>Diaporthe eres species complex</taxon>
    </lineage>
</organism>
<feature type="region of interest" description="Disordered" evidence="13">
    <location>
        <begin position="1167"/>
        <end position="1198"/>
    </location>
</feature>
<dbReference type="PROSITE" id="PS00109">
    <property type="entry name" value="PROTEIN_KINASE_TYR"/>
    <property type="match status" value="1"/>
</dbReference>
<feature type="compositionally biased region" description="Low complexity" evidence="13">
    <location>
        <begin position="842"/>
        <end position="851"/>
    </location>
</feature>
<dbReference type="Gene3D" id="1.10.510.10">
    <property type="entry name" value="Transferase(Phosphotransferase) domain 1"/>
    <property type="match status" value="1"/>
</dbReference>
<dbReference type="Gene3D" id="3.30.200.20">
    <property type="entry name" value="Phosphorylase Kinase, domain 1"/>
    <property type="match status" value="1"/>
</dbReference>
<reference evidence="15 16" key="1">
    <citation type="submission" date="2024-03" db="EMBL/GenBank/DDBJ databases">
        <title>A high-quality draft genome sequence of Diaporthe vaccinii, a causative agent of upright dieback and viscid rot disease in cranberry plants.</title>
        <authorList>
            <person name="Sarrasin M."/>
            <person name="Lang B.F."/>
            <person name="Burger G."/>
        </authorList>
    </citation>
    <scope>NUCLEOTIDE SEQUENCE [LARGE SCALE GENOMIC DNA]</scope>
    <source>
        <strain evidence="15 16">IS7</strain>
    </source>
</reference>
<dbReference type="Gene3D" id="1.25.40.20">
    <property type="entry name" value="Ankyrin repeat-containing domain"/>
    <property type="match status" value="2"/>
</dbReference>
<dbReference type="InterPro" id="IPR002110">
    <property type="entry name" value="Ankyrin_rpt"/>
</dbReference>
<feature type="region of interest" description="Disordered" evidence="13">
    <location>
        <begin position="842"/>
        <end position="865"/>
    </location>
</feature>
<evidence type="ECO:0000256" key="11">
    <source>
        <dbReference type="ARBA" id="ARBA00048679"/>
    </source>
</evidence>
<feature type="domain" description="Protein kinase" evidence="14">
    <location>
        <begin position="166"/>
        <end position="451"/>
    </location>
</feature>
<feature type="repeat" description="ANK" evidence="12">
    <location>
        <begin position="1315"/>
        <end position="1351"/>
    </location>
</feature>
<dbReference type="Proteomes" id="UP001600888">
    <property type="component" value="Unassembled WGS sequence"/>
</dbReference>
<dbReference type="CDD" id="cd00180">
    <property type="entry name" value="PKc"/>
    <property type="match status" value="1"/>
</dbReference>
<feature type="compositionally biased region" description="Basic and acidic residues" evidence="13">
    <location>
        <begin position="1012"/>
        <end position="1021"/>
    </location>
</feature>
<dbReference type="PROSITE" id="PS50011">
    <property type="entry name" value="PROTEIN_KINASE_DOM"/>
    <property type="match status" value="1"/>
</dbReference>
<evidence type="ECO:0000256" key="8">
    <source>
        <dbReference type="ARBA" id="ARBA00030980"/>
    </source>
</evidence>
<evidence type="ECO:0000256" key="5">
    <source>
        <dbReference type="ARBA" id="ARBA00019973"/>
    </source>
</evidence>
<evidence type="ECO:0000259" key="14">
    <source>
        <dbReference type="PROSITE" id="PS50011"/>
    </source>
</evidence>
<dbReference type="InterPro" id="IPR008266">
    <property type="entry name" value="Tyr_kinase_AS"/>
</dbReference>
<evidence type="ECO:0000256" key="4">
    <source>
        <dbReference type="ARBA" id="ARBA00013948"/>
    </source>
</evidence>
<keyword evidence="7 12" id="KW-0040">ANK repeat</keyword>
<evidence type="ECO:0000256" key="12">
    <source>
        <dbReference type="PROSITE-ProRule" id="PRU00023"/>
    </source>
</evidence>
<evidence type="ECO:0000313" key="16">
    <source>
        <dbReference type="Proteomes" id="UP001600888"/>
    </source>
</evidence>
<comment type="catalytic activity">
    <reaction evidence="11">
        <text>L-seryl-[protein] + ATP = O-phospho-L-seryl-[protein] + ADP + H(+)</text>
        <dbReference type="Rhea" id="RHEA:17989"/>
        <dbReference type="Rhea" id="RHEA-COMP:9863"/>
        <dbReference type="Rhea" id="RHEA-COMP:11604"/>
        <dbReference type="ChEBI" id="CHEBI:15378"/>
        <dbReference type="ChEBI" id="CHEBI:29999"/>
        <dbReference type="ChEBI" id="CHEBI:30616"/>
        <dbReference type="ChEBI" id="CHEBI:83421"/>
        <dbReference type="ChEBI" id="CHEBI:456216"/>
        <dbReference type="EC" id="2.7.11.1"/>
    </reaction>
</comment>
<evidence type="ECO:0000256" key="1">
    <source>
        <dbReference type="ARBA" id="ARBA00003747"/>
    </source>
</evidence>
<dbReference type="Pfam" id="PF12796">
    <property type="entry name" value="Ank_2"/>
    <property type="match status" value="2"/>
</dbReference>
<sequence>MSLLSWFHPRPLPRARRAPESSVVTDEDIEAHLQMLCTPTLSRTPGKSTDQISHRNIQSLQTLLAVLDAKAEREGSLLWSFTPRTYGILRSIGALEFMDEFRAKNFNDFYLPYNERTLPDFLQQKDGRDLRQAFLDAQSYFLTNTKLIETDGTSTHFDTENGDHIFQPIRSLGQGSFGGVDLVYSRLSLKHYARKRVLRGRDSERSRESQRTLIGELRHLKQVSHRHLVKIIASYTDLEYISYIMEPVAELDLERLLAMPGVITPEYQSVLRRFFGCLAGAVNYLHQSKIRHRDITARNILIYREEVYISDFGSAYDWSNRSVSATRHYHTPVSPDYQAPEIAKREERDSKSDMFSLGVVFLEMTTKLLGRSTAELKCEIAKNARKHNSDQPYVYANLPVALTWLDELMKGNTVEHDNEPLVWVRDLLQEKPRNRPSAKGLMKDILESPSFRSFCCFKCQGDFEERAFEYDAWLQRDELLEDSTATKRTVANLFGEEASSSANGVSAQKSGSVEQWLGITRLDRGDEIPMPGAFPDVEEAHVGSGRRVDDNNGLLSATHAQDWYLSSELDEGDRWYTQNILANEPEERATQSYHNITSPAGYSKSAAVDPAVSDLERNLRDTGLGFMEYGSSDSDEDAEHQMFEEYSDSSDTSSESECASETHLASGIRSTMKELGIIVEVDEIQSEEGASEEDDNDGHRYEEVSDDSTIFEETQKLGADLPSNKSGPVGDSLDSSYPAAQALSDVRLPFPVVAGYIESQCTDMNLGESATKCPKAVTCEDDPEDAMSDTLGNPNPSTLDLGGSVLIEWPTEQGTDQQGPSAPDESYKSPKQLETILEISAANASQSSENEGGIPSPSSMTAQIRPGESQVEYGNALILSEENTLDLPSSLGASDVHGIYTNIGSISEETERTVRFALPPPATPQTTESTLSVSELATGVTSPMSILLPMSDDLEDISPNFVIANQTRQLEHVPTIEQKLRRPPLGNATTKRVIKTPKGPSARFNWKSAAKTPKDGSRESELTAYESHSPADQQEPRDCVSIPADHITHDLHGKSDKSTELRTLPGSVAFFETNIRGVFSRELLPPPVVPQKQEAHKALLFKANPRAMDAGNATGETRSGQLTRYKPVPRLALTAANMKALSDIKNRPSPARNISATQVQISAADTLPIQSDPPDSNDTKQSSGQTGSSASRSPRQRTALPAINAKSLMKTAWDSASAGAPTSVMSEATKAKFSRILVPFDQFDRMHNLLRDYCKQGKASAVKFLLQKGCNPGTKKHPRRAPLLAAVQGASERHNKCVRELIKHDVNVNVKSKKSGKSALHLAVENDQFQGYVRLVWLLVNAGAETNMPDENGDFPLTKIFFGAGSLPLEKHRLEALAVLLQGGAEPNLHASGTGNTPLHLAVRRQDKWAVAMLLHKGADVNAKNSAGATPLQMTANQFRGDLSHDHAQVLDLLLQAKALIDERAGALSRTALHLAVTSGTAHAVKLLLDYGADPLLADKNGDTAIMLAIKGAAKMTADPDRIEDHVEVMDRLVKRLGPSWAHATDLQGVCAVEAACSGNNMALLRTLFVEGDLDPRSNFRDGTVLDFAQANGTPGVREVIERYMK</sequence>
<keyword evidence="6" id="KW-0677">Repeat</keyword>
<dbReference type="PANTHER" id="PTHR24198:SF165">
    <property type="entry name" value="ANKYRIN REPEAT-CONTAINING PROTEIN-RELATED"/>
    <property type="match status" value="1"/>
</dbReference>